<accession>A0AB40AN21</accession>
<dbReference type="RefSeq" id="XP_039116069.1">
    <property type="nucleotide sequence ID" value="XM_039260135.1"/>
</dbReference>
<protein>
    <submittedName>
        <fullName evidence="3">Uncharacterized protein LOC120251571 isoform X1</fullName>
    </submittedName>
</protein>
<name>A0AB40AN21_DIOCR</name>
<keyword evidence="2" id="KW-1185">Reference proteome</keyword>
<sequence length="460" mass="51430">MMASSMGNPGNQTSTNNDPPLEVPSNSSIEPIVNETLELGSGGLSTAGEDVARQRRTRGPTLGRIAPEDANKKRTLTILGDSVFAEKGVSSTIVKIIKNYFTGVWPTWRKIPDDVKEAMWKKFGEYFNWPLQEEPNVRRVWEKTCKERLKDTLNGERTKAMKEAGVTNIIDIKKCKGMKRHWMPTEIWDVLIDTVWSTESWQNKSKKALANRLTEKEGSITKHTSGSRSFLATQKLMEEELQRPIHYPELFERTHKRSKGSGDFVDNKSKVVSDKYQSTLSEKYGDNTSDHPEFDPEAWASSIGGKIATRTHVYGFGTMVNSKALFDATSSAAACTTNSVCGPSTSTPHMDVSLNDDRIVSLEQKLESLTDDVSQVKNAVGDISDLKNQFQIMMSFMMEKFGSNIPPPTKEDLGGKKRATKKTQDNGQEEGTKKIKVMFMMTSYFTLFVGDKCIDGLENC</sequence>
<feature type="region of interest" description="Disordered" evidence="1">
    <location>
        <begin position="403"/>
        <end position="429"/>
    </location>
</feature>
<feature type="region of interest" description="Disordered" evidence="1">
    <location>
        <begin position="1"/>
        <end position="62"/>
    </location>
</feature>
<dbReference type="PANTHER" id="PTHR33157">
    <property type="entry name" value="AUTONOMOUS TRANSPOSABLE ELEMENT EN-1 MOSAIC PROTEIN-RELATED"/>
    <property type="match status" value="1"/>
</dbReference>
<dbReference type="Proteomes" id="UP001515500">
    <property type="component" value="Chromosome 20"/>
</dbReference>
<dbReference type="Pfam" id="PF03004">
    <property type="entry name" value="Transposase_24"/>
    <property type="match status" value="1"/>
</dbReference>
<dbReference type="InterPro" id="IPR004252">
    <property type="entry name" value="Probable_transposase_24"/>
</dbReference>
<dbReference type="GeneID" id="120251571"/>
<evidence type="ECO:0000313" key="3">
    <source>
        <dbReference type="RefSeq" id="XP_039116069.1"/>
    </source>
</evidence>
<dbReference type="AlphaFoldDB" id="A0AB40AN21"/>
<dbReference type="PANTHER" id="PTHR33157:SF12">
    <property type="entry name" value="TRANSPOSASE TNP1_EN_SPM-LIKE DOMAIN-CONTAINING PROTEIN"/>
    <property type="match status" value="1"/>
</dbReference>
<feature type="compositionally biased region" description="Polar residues" evidence="1">
    <location>
        <begin position="1"/>
        <end position="29"/>
    </location>
</feature>
<reference evidence="3" key="1">
    <citation type="submission" date="2025-08" db="UniProtKB">
        <authorList>
            <consortium name="RefSeq"/>
        </authorList>
    </citation>
    <scope>IDENTIFICATION</scope>
</reference>
<dbReference type="GO" id="GO:0032196">
    <property type="term" value="P:transposition"/>
    <property type="evidence" value="ECO:0007669"/>
    <property type="project" value="InterPro"/>
</dbReference>
<gene>
    <name evidence="3" type="primary">LOC120251571</name>
</gene>
<dbReference type="InterPro" id="IPR039266">
    <property type="entry name" value="EN-1/SPM"/>
</dbReference>
<proteinExistence type="predicted"/>
<evidence type="ECO:0000256" key="1">
    <source>
        <dbReference type="SAM" id="MobiDB-lite"/>
    </source>
</evidence>
<organism evidence="2 3">
    <name type="scientific">Dioscorea cayennensis subsp. rotundata</name>
    <name type="common">White Guinea yam</name>
    <name type="synonym">Dioscorea rotundata</name>
    <dbReference type="NCBI Taxonomy" id="55577"/>
    <lineage>
        <taxon>Eukaryota</taxon>
        <taxon>Viridiplantae</taxon>
        <taxon>Streptophyta</taxon>
        <taxon>Embryophyta</taxon>
        <taxon>Tracheophyta</taxon>
        <taxon>Spermatophyta</taxon>
        <taxon>Magnoliopsida</taxon>
        <taxon>Liliopsida</taxon>
        <taxon>Dioscoreales</taxon>
        <taxon>Dioscoreaceae</taxon>
        <taxon>Dioscorea</taxon>
    </lineage>
</organism>
<evidence type="ECO:0000313" key="2">
    <source>
        <dbReference type="Proteomes" id="UP001515500"/>
    </source>
</evidence>